<dbReference type="GeneID" id="81390662"/>
<dbReference type="Proteomes" id="UP001141434">
    <property type="component" value="Unassembled WGS sequence"/>
</dbReference>
<organism evidence="2 3">
    <name type="scientific">Penicillium alfredii</name>
    <dbReference type="NCBI Taxonomy" id="1506179"/>
    <lineage>
        <taxon>Eukaryota</taxon>
        <taxon>Fungi</taxon>
        <taxon>Dikarya</taxon>
        <taxon>Ascomycota</taxon>
        <taxon>Pezizomycotina</taxon>
        <taxon>Eurotiomycetes</taxon>
        <taxon>Eurotiomycetidae</taxon>
        <taxon>Eurotiales</taxon>
        <taxon>Aspergillaceae</taxon>
        <taxon>Penicillium</taxon>
    </lineage>
</organism>
<reference evidence="2" key="2">
    <citation type="journal article" date="2023" name="IMA Fungus">
        <title>Comparative genomic study of the Penicillium genus elucidates a diverse pangenome and 15 lateral gene transfer events.</title>
        <authorList>
            <person name="Petersen C."/>
            <person name="Sorensen T."/>
            <person name="Nielsen M.R."/>
            <person name="Sondergaard T.E."/>
            <person name="Sorensen J.L."/>
            <person name="Fitzpatrick D.A."/>
            <person name="Frisvad J.C."/>
            <person name="Nielsen K.L."/>
        </authorList>
    </citation>
    <scope>NUCLEOTIDE SEQUENCE</scope>
    <source>
        <strain evidence="2">IBT 34128</strain>
    </source>
</reference>
<gene>
    <name evidence="2" type="ORF">NUU61_000911</name>
</gene>
<dbReference type="EMBL" id="JAPMSZ010000001">
    <property type="protein sequence ID" value="KAJ5115152.1"/>
    <property type="molecule type" value="Genomic_DNA"/>
</dbReference>
<comment type="caution">
    <text evidence="2">The sequence shown here is derived from an EMBL/GenBank/DDBJ whole genome shotgun (WGS) entry which is preliminary data.</text>
</comment>
<feature type="chain" id="PRO_5040835593" evidence="1">
    <location>
        <begin position="29"/>
        <end position="268"/>
    </location>
</feature>
<proteinExistence type="predicted"/>
<evidence type="ECO:0000313" key="2">
    <source>
        <dbReference type="EMBL" id="KAJ5115152.1"/>
    </source>
</evidence>
<evidence type="ECO:0000313" key="3">
    <source>
        <dbReference type="Proteomes" id="UP001141434"/>
    </source>
</evidence>
<protein>
    <submittedName>
        <fullName evidence="2">Uncharacterized protein</fullName>
    </submittedName>
</protein>
<dbReference type="RefSeq" id="XP_056516344.1">
    <property type="nucleotide sequence ID" value="XM_056651494.1"/>
</dbReference>
<feature type="signal peptide" evidence="1">
    <location>
        <begin position="1"/>
        <end position="28"/>
    </location>
</feature>
<keyword evidence="1" id="KW-0732">Signal</keyword>
<dbReference type="OrthoDB" id="4524870at2759"/>
<sequence>MAFNLTLGSFFRPWVVMMVLALLPFGSAQFCSFFNSGCVDPLAQTAVRFDFQPLFPDPITLHFGFDASASGKGEGPMTKLAFWLRYRHRQVDSDAVDANLTSEVALRVGNLTGTPSGLNNGCDGIWGPTCSSDFKSALRHTMYKQALSDEDYPKPLAAALDKMLRSPPKISCPSLMFDVDSIPVQEFAQERIPGQNVTVMSPGSGNFPWQVWYLDNMTANKQAVQVAVGIVSRGPTSNSDRPRSANDIQVELVCVQAPSGRPSKGSHD</sequence>
<accession>A0A9W9GAU1</accession>
<evidence type="ECO:0000256" key="1">
    <source>
        <dbReference type="SAM" id="SignalP"/>
    </source>
</evidence>
<dbReference type="AlphaFoldDB" id="A0A9W9GAU1"/>
<reference evidence="2" key="1">
    <citation type="submission" date="2022-11" db="EMBL/GenBank/DDBJ databases">
        <authorList>
            <person name="Petersen C."/>
        </authorList>
    </citation>
    <scope>NUCLEOTIDE SEQUENCE</scope>
    <source>
        <strain evidence="2">IBT 34128</strain>
    </source>
</reference>
<name>A0A9W9GAU1_9EURO</name>
<keyword evidence="3" id="KW-1185">Reference proteome</keyword>